<evidence type="ECO:0000313" key="6">
    <source>
        <dbReference type="Proteomes" id="UP000319663"/>
    </source>
</evidence>
<feature type="domain" description="Ribosome recycling factor" evidence="4">
    <location>
        <begin position="128"/>
        <end position="295"/>
    </location>
</feature>
<comment type="function">
    <text evidence="3">Necessary for protein synthesis in mitochondria. Functions as a ribosome recycling factor in mitochondria.</text>
</comment>
<dbReference type="InterPro" id="IPR002661">
    <property type="entry name" value="Ribosome_recyc_fac"/>
</dbReference>
<evidence type="ECO:0000259" key="4">
    <source>
        <dbReference type="Pfam" id="PF01765"/>
    </source>
</evidence>
<comment type="caution">
    <text evidence="5">The sequence shown here is derived from an EMBL/GenBank/DDBJ whole genome shotgun (WGS) entry which is preliminary data.</text>
</comment>
<dbReference type="Pfam" id="PF01765">
    <property type="entry name" value="RRF"/>
    <property type="match status" value="1"/>
</dbReference>
<reference evidence="5 6" key="1">
    <citation type="submission" date="2019-06" db="EMBL/GenBank/DDBJ databases">
        <title>Wine fermentation using esterase from Monascus purpureus.</title>
        <authorList>
            <person name="Geng C."/>
            <person name="Zhang Y."/>
        </authorList>
    </citation>
    <scope>NUCLEOTIDE SEQUENCE [LARGE SCALE GENOMIC DNA]</scope>
    <source>
        <strain evidence="5">HQ1</strain>
    </source>
</reference>
<dbReference type="AlphaFoldDB" id="A0A507QYA6"/>
<protein>
    <recommendedName>
        <fullName evidence="4">Ribosome recycling factor domain-containing protein</fullName>
    </recommendedName>
</protein>
<dbReference type="PANTHER" id="PTHR20982:SF3">
    <property type="entry name" value="MITOCHONDRIAL RIBOSOME RECYCLING FACTOR PSEUDO 1"/>
    <property type="match status" value="1"/>
</dbReference>
<dbReference type="GO" id="GO:0043023">
    <property type="term" value="F:ribosomal large subunit binding"/>
    <property type="evidence" value="ECO:0007669"/>
    <property type="project" value="TreeGrafter"/>
</dbReference>
<dbReference type="GO" id="GO:0006412">
    <property type="term" value="P:translation"/>
    <property type="evidence" value="ECO:0007669"/>
    <property type="project" value="UniProtKB-KW"/>
</dbReference>
<evidence type="ECO:0000256" key="1">
    <source>
        <dbReference type="ARBA" id="ARBA00005912"/>
    </source>
</evidence>
<sequence>MLKGTFHSSFWMSHLLQYMLLKLRPSGPQQGILYSHRILVSRVLNRRPLCQRQWKDRVRLDNAEAPGIIRHFANSPILHKKKEKIKKGASIEMDVRSLKTDTDTISDDPLDLSELCRGIANAVDRLTEDISKLSVRGRFNTTAIENLRVCPAKGSKKTVKLGELAQVVPKGGRLVTVLVAEEEHAKPIASAIISSNLSLNPQQDPHNALQLNIPIPPPTKESREQTVHVAKLAMEKAASVIRESRGVTHKRLQNAQKNKIATPDQVRKAREQMEKIAEKGQKEVKDLFETLRKALERD</sequence>
<organism evidence="5 6">
    <name type="scientific">Monascus purpureus</name>
    <name type="common">Red mold</name>
    <name type="synonym">Monascus anka</name>
    <dbReference type="NCBI Taxonomy" id="5098"/>
    <lineage>
        <taxon>Eukaryota</taxon>
        <taxon>Fungi</taxon>
        <taxon>Dikarya</taxon>
        <taxon>Ascomycota</taxon>
        <taxon>Pezizomycotina</taxon>
        <taxon>Eurotiomycetes</taxon>
        <taxon>Eurotiomycetidae</taxon>
        <taxon>Eurotiales</taxon>
        <taxon>Aspergillaceae</taxon>
        <taxon>Monascus</taxon>
    </lineage>
</organism>
<dbReference type="SUPFAM" id="SSF55194">
    <property type="entry name" value="Ribosome recycling factor, RRF"/>
    <property type="match status" value="1"/>
</dbReference>
<gene>
    <name evidence="5" type="ORF">MPDQ_004124</name>
</gene>
<keyword evidence="6" id="KW-1185">Reference proteome</keyword>
<proteinExistence type="inferred from homology"/>
<dbReference type="InterPro" id="IPR036191">
    <property type="entry name" value="RRF_sf"/>
</dbReference>
<name>A0A507QYA6_MONPU</name>
<dbReference type="PANTHER" id="PTHR20982">
    <property type="entry name" value="RIBOSOME RECYCLING FACTOR"/>
    <property type="match status" value="1"/>
</dbReference>
<dbReference type="Gene3D" id="1.10.132.20">
    <property type="entry name" value="Ribosome-recycling factor"/>
    <property type="match status" value="1"/>
</dbReference>
<dbReference type="Gene3D" id="3.30.1360.40">
    <property type="match status" value="1"/>
</dbReference>
<dbReference type="GO" id="GO:0005739">
    <property type="term" value="C:mitochondrion"/>
    <property type="evidence" value="ECO:0007669"/>
    <property type="project" value="TreeGrafter"/>
</dbReference>
<accession>A0A507QYA6</accession>
<dbReference type="Proteomes" id="UP000319663">
    <property type="component" value="Unassembled WGS sequence"/>
</dbReference>
<comment type="similarity">
    <text evidence="1">Belongs to the RRF family.</text>
</comment>
<dbReference type="EMBL" id="VIFY01000026">
    <property type="protein sequence ID" value="TQB74893.1"/>
    <property type="molecule type" value="Genomic_DNA"/>
</dbReference>
<evidence type="ECO:0000313" key="5">
    <source>
        <dbReference type="EMBL" id="TQB74893.1"/>
    </source>
</evidence>
<evidence type="ECO:0000256" key="3">
    <source>
        <dbReference type="ARBA" id="ARBA00024909"/>
    </source>
</evidence>
<evidence type="ECO:0000256" key="2">
    <source>
        <dbReference type="ARBA" id="ARBA00022917"/>
    </source>
</evidence>
<keyword evidence="2" id="KW-0648">Protein biosynthesis</keyword>
<dbReference type="STRING" id="5098.A0A507QYA6"/>
<dbReference type="OrthoDB" id="407355at2759"/>
<dbReference type="InterPro" id="IPR023584">
    <property type="entry name" value="Ribosome_recyc_fac_dom"/>
</dbReference>